<sequence length="35" mass="4024">MDGQVQDFSRWTAPPQPGLLRSQLSHTWPWSGRPC</sequence>
<name>A0A0E9PL56_ANGAN</name>
<dbReference type="EMBL" id="GBXM01103540">
    <property type="protein sequence ID" value="JAH05037.1"/>
    <property type="molecule type" value="Transcribed_RNA"/>
</dbReference>
<reference evidence="2" key="2">
    <citation type="journal article" date="2015" name="Fish Shellfish Immunol.">
        <title>Early steps in the European eel (Anguilla anguilla)-Vibrio vulnificus interaction in the gills: Role of the RtxA13 toxin.</title>
        <authorList>
            <person name="Callol A."/>
            <person name="Pajuelo D."/>
            <person name="Ebbesson L."/>
            <person name="Teles M."/>
            <person name="MacKenzie S."/>
            <person name="Amaro C."/>
        </authorList>
    </citation>
    <scope>NUCLEOTIDE SEQUENCE</scope>
</reference>
<dbReference type="AlphaFoldDB" id="A0A0E9PL56"/>
<feature type="region of interest" description="Disordered" evidence="1">
    <location>
        <begin position="1"/>
        <end position="35"/>
    </location>
</feature>
<accession>A0A0E9PL56</accession>
<proteinExistence type="predicted"/>
<reference evidence="2" key="1">
    <citation type="submission" date="2014-11" db="EMBL/GenBank/DDBJ databases">
        <authorList>
            <person name="Amaro Gonzalez C."/>
        </authorList>
    </citation>
    <scope>NUCLEOTIDE SEQUENCE</scope>
</reference>
<evidence type="ECO:0000256" key="1">
    <source>
        <dbReference type="SAM" id="MobiDB-lite"/>
    </source>
</evidence>
<organism evidence="2">
    <name type="scientific">Anguilla anguilla</name>
    <name type="common">European freshwater eel</name>
    <name type="synonym">Muraena anguilla</name>
    <dbReference type="NCBI Taxonomy" id="7936"/>
    <lineage>
        <taxon>Eukaryota</taxon>
        <taxon>Metazoa</taxon>
        <taxon>Chordata</taxon>
        <taxon>Craniata</taxon>
        <taxon>Vertebrata</taxon>
        <taxon>Euteleostomi</taxon>
        <taxon>Actinopterygii</taxon>
        <taxon>Neopterygii</taxon>
        <taxon>Teleostei</taxon>
        <taxon>Anguilliformes</taxon>
        <taxon>Anguillidae</taxon>
        <taxon>Anguilla</taxon>
    </lineage>
</organism>
<evidence type="ECO:0000313" key="2">
    <source>
        <dbReference type="EMBL" id="JAH05037.1"/>
    </source>
</evidence>
<protein>
    <submittedName>
        <fullName evidence="2">Uncharacterized protein</fullName>
    </submittedName>
</protein>